<proteinExistence type="inferred from homology"/>
<dbReference type="InterPro" id="IPR014729">
    <property type="entry name" value="Rossmann-like_a/b/a_fold"/>
</dbReference>
<sequence>MKTIFVPVDFSKYSENALEVAADLAKKHGSRIILAHMLEIANSYLTKDQQQEVFNVMYYIKIADQHFKELRKKEYLKGIEVVEVMKPYRIFSEINTIAAEHDSDLIVMGSHGATGIKEVFIGSNTEKVVRTADIPVLVIKERSPDFHIDKAVFVTDFDDSNQDTFKKARKFFSYFDVEPKLLYINIPEKFMSTAEIKRNAHNFMSTAGIDPSDFDKHVVFYADYTAERGVFNYCEEAKIDAIAISTHGRKGLGHFFYGSVGEDVANHANVPVITFKI</sequence>
<dbReference type="PANTHER" id="PTHR46268">
    <property type="entry name" value="STRESS RESPONSE PROTEIN NHAX"/>
    <property type="match status" value="1"/>
</dbReference>
<organism evidence="3">
    <name type="scientific">uncultured Bacteroidota bacterium</name>
    <dbReference type="NCBI Taxonomy" id="152509"/>
    <lineage>
        <taxon>Bacteria</taxon>
        <taxon>Pseudomonadati</taxon>
        <taxon>Bacteroidota</taxon>
        <taxon>environmental samples</taxon>
    </lineage>
</organism>
<dbReference type="InterPro" id="IPR006016">
    <property type="entry name" value="UspA"/>
</dbReference>
<feature type="domain" description="UspA" evidence="2">
    <location>
        <begin position="228"/>
        <end position="275"/>
    </location>
</feature>
<dbReference type="InterPro" id="IPR006015">
    <property type="entry name" value="Universal_stress_UspA"/>
</dbReference>
<evidence type="ECO:0000256" key="1">
    <source>
        <dbReference type="ARBA" id="ARBA00008791"/>
    </source>
</evidence>
<feature type="domain" description="UspA" evidence="2">
    <location>
        <begin position="1"/>
        <end position="140"/>
    </location>
</feature>
<dbReference type="SUPFAM" id="SSF52402">
    <property type="entry name" value="Adenine nucleotide alpha hydrolases-like"/>
    <property type="match status" value="2"/>
</dbReference>
<protein>
    <submittedName>
        <fullName evidence="3">Universal stress protein UspA</fullName>
    </submittedName>
</protein>
<dbReference type="AlphaFoldDB" id="A0A1B0Z1T1"/>
<dbReference type="EMBL" id="KT997799">
    <property type="protein sequence ID" value="ANO58149.1"/>
    <property type="molecule type" value="Genomic_DNA"/>
</dbReference>
<reference evidence="3" key="1">
    <citation type="submission" date="2015-11" db="EMBL/GenBank/DDBJ databases">
        <title>Genomes of Abundant and Widespread Viruses from the Deep Ocean.</title>
        <authorList>
            <person name="Mizuno C.M."/>
            <person name="Ghai R."/>
            <person name="Saghai A."/>
            <person name="Lopez-Garcia P."/>
            <person name="Rodriguez-Valera F."/>
        </authorList>
    </citation>
    <scope>NUCLEOTIDE SEQUENCE</scope>
</reference>
<dbReference type="CDD" id="cd00293">
    <property type="entry name" value="USP-like"/>
    <property type="match status" value="1"/>
</dbReference>
<dbReference type="PRINTS" id="PR01438">
    <property type="entry name" value="UNVRSLSTRESS"/>
</dbReference>
<evidence type="ECO:0000259" key="2">
    <source>
        <dbReference type="Pfam" id="PF00582"/>
    </source>
</evidence>
<dbReference type="PANTHER" id="PTHR46268:SF6">
    <property type="entry name" value="UNIVERSAL STRESS PROTEIN UP12"/>
    <property type="match status" value="1"/>
</dbReference>
<evidence type="ECO:0000313" key="3">
    <source>
        <dbReference type="EMBL" id="ANO58149.1"/>
    </source>
</evidence>
<accession>A0A1B0Z1T1</accession>
<dbReference type="Pfam" id="PF00582">
    <property type="entry name" value="Usp"/>
    <property type="match status" value="2"/>
</dbReference>
<dbReference type="Gene3D" id="3.40.50.620">
    <property type="entry name" value="HUPs"/>
    <property type="match status" value="2"/>
</dbReference>
<comment type="similarity">
    <text evidence="1">Belongs to the universal stress protein A family.</text>
</comment>
<name>A0A1B0Z1T1_9BACT</name>